<keyword evidence="2" id="KW-1185">Reference proteome</keyword>
<organism evidence="1 2">
    <name type="scientific">Vibrio variabilis</name>
    <dbReference type="NCBI Taxonomy" id="990271"/>
    <lineage>
        <taxon>Bacteria</taxon>
        <taxon>Pseudomonadati</taxon>
        <taxon>Pseudomonadota</taxon>
        <taxon>Gammaproteobacteria</taxon>
        <taxon>Vibrionales</taxon>
        <taxon>Vibrionaceae</taxon>
        <taxon>Vibrio</taxon>
    </lineage>
</organism>
<gene>
    <name evidence="1" type="ORF">JCM19239_6178</name>
</gene>
<protein>
    <submittedName>
        <fullName evidence="1">Uncharacterized protein</fullName>
    </submittedName>
</protein>
<evidence type="ECO:0000313" key="2">
    <source>
        <dbReference type="Proteomes" id="UP000029223"/>
    </source>
</evidence>
<dbReference type="Proteomes" id="UP000029223">
    <property type="component" value="Unassembled WGS sequence"/>
</dbReference>
<reference evidence="2" key="1">
    <citation type="submission" date="2014-09" db="EMBL/GenBank/DDBJ databases">
        <title>Vibrio variabilis JCM 19239. (C206) whole genome shotgun sequence.</title>
        <authorList>
            <person name="Sawabe T."/>
            <person name="Meirelles P."/>
            <person name="Nakanishi M."/>
            <person name="Sayaka M."/>
            <person name="Hattori M."/>
            <person name="Ohkuma M."/>
        </authorList>
    </citation>
    <scope>NUCLEOTIDE SEQUENCE [LARGE SCALE GENOMIC DNA]</scope>
    <source>
        <strain evidence="2">JCM 19239</strain>
    </source>
</reference>
<name>A0ABQ0JKA2_9VIBR</name>
<sequence length="45" mass="4885">MIYGANSSISEGKRLPFYLFGGELVVKIADSGELAKPKPLLNNVF</sequence>
<reference evidence="2" key="2">
    <citation type="submission" date="2014-09" db="EMBL/GenBank/DDBJ databases">
        <authorList>
            <consortium name="NBRP consortium"/>
            <person name="Sawabe T."/>
            <person name="Meirelles P."/>
            <person name="Nakanishi M."/>
            <person name="Sayaka M."/>
            <person name="Hattori M."/>
            <person name="Ohkuma M."/>
        </authorList>
    </citation>
    <scope>NUCLEOTIDE SEQUENCE [LARGE SCALE GENOMIC DNA]</scope>
    <source>
        <strain evidence="2">JCM 19239</strain>
    </source>
</reference>
<accession>A0ABQ0JKA2</accession>
<dbReference type="EMBL" id="BBMS01000049">
    <property type="protein sequence ID" value="GAL28760.1"/>
    <property type="molecule type" value="Genomic_DNA"/>
</dbReference>
<evidence type="ECO:0000313" key="1">
    <source>
        <dbReference type="EMBL" id="GAL28760.1"/>
    </source>
</evidence>
<proteinExistence type="predicted"/>
<comment type="caution">
    <text evidence="1">The sequence shown here is derived from an EMBL/GenBank/DDBJ whole genome shotgun (WGS) entry which is preliminary data.</text>
</comment>